<evidence type="ECO:0000313" key="1">
    <source>
        <dbReference type="EMBL" id="CAF1455200.1"/>
    </source>
</evidence>
<sequence length="123" mass="13829">MRVSYVLSISFIGVSLFYPEDTMGCMKKIWDCVKEVTATEYSSESGDDDDQTTLNSEAVSLEGAVKFIASLAKRNCTTPFNGLTCDESVAIQLYTMECEPRSECLYFVLNSHLRKENRSQLEP</sequence>
<organism evidence="1 2">
    <name type="scientific">Adineta ricciae</name>
    <name type="common">Rotifer</name>
    <dbReference type="NCBI Taxonomy" id="249248"/>
    <lineage>
        <taxon>Eukaryota</taxon>
        <taxon>Metazoa</taxon>
        <taxon>Spiralia</taxon>
        <taxon>Gnathifera</taxon>
        <taxon>Rotifera</taxon>
        <taxon>Eurotatoria</taxon>
        <taxon>Bdelloidea</taxon>
        <taxon>Adinetida</taxon>
        <taxon>Adinetidae</taxon>
        <taxon>Adineta</taxon>
    </lineage>
</organism>
<protein>
    <submittedName>
        <fullName evidence="1">Uncharacterized protein</fullName>
    </submittedName>
</protein>
<proteinExistence type="predicted"/>
<dbReference type="AlphaFoldDB" id="A0A815PZ37"/>
<name>A0A815PZ37_ADIRI</name>
<dbReference type="Proteomes" id="UP000663852">
    <property type="component" value="Unassembled WGS sequence"/>
</dbReference>
<dbReference type="EMBL" id="CAJNOJ010000457">
    <property type="protein sequence ID" value="CAF1455200.1"/>
    <property type="molecule type" value="Genomic_DNA"/>
</dbReference>
<comment type="caution">
    <text evidence="1">The sequence shown here is derived from an EMBL/GenBank/DDBJ whole genome shotgun (WGS) entry which is preliminary data.</text>
</comment>
<reference evidence="1" key="1">
    <citation type="submission" date="2021-02" db="EMBL/GenBank/DDBJ databases">
        <authorList>
            <person name="Nowell W R."/>
        </authorList>
    </citation>
    <scope>NUCLEOTIDE SEQUENCE</scope>
</reference>
<evidence type="ECO:0000313" key="2">
    <source>
        <dbReference type="Proteomes" id="UP000663852"/>
    </source>
</evidence>
<gene>
    <name evidence="1" type="ORF">EDS130_LOCUS39786</name>
</gene>
<accession>A0A815PZ37</accession>